<sequence>MQLVNVLRNSFLAASIPVSHAGTASTSATKDSTILRSTVSCPRCPENNCYKCTLGRETTLQAKTGGLSYVRMLIGFQLPVEASRITRCIVQLAECAEPLYFPVNVTVAPATSSAWDEVTVTAENAPDSGVPFTSVAVQSHANVGPIDVTQACKQADGGGRFSIYVGTQSGLIEIWSADAGHPALLQIGHT</sequence>
<dbReference type="AlphaFoldDB" id="A0A0B2WDG0"/>
<evidence type="ECO:0000256" key="3">
    <source>
        <dbReference type="ARBA" id="ARBA00022729"/>
    </source>
</evidence>
<accession>A0A0B2WDG0</accession>
<dbReference type="HOGENOM" id="CLU_100634_0_0_1"/>
<keyword evidence="2" id="KW-0964">Secreted</keyword>
<keyword evidence="6" id="KW-1185">Reference proteome</keyword>
<evidence type="ECO:0000313" key="5">
    <source>
        <dbReference type="EMBL" id="KHN93891.1"/>
    </source>
</evidence>
<dbReference type="Proteomes" id="UP000030816">
    <property type="component" value="Unassembled WGS sequence"/>
</dbReference>
<dbReference type="EMBL" id="AZHE01000048">
    <property type="protein sequence ID" value="KHN93891.1"/>
    <property type="molecule type" value="Genomic_DNA"/>
</dbReference>
<dbReference type="Pfam" id="PF24517">
    <property type="entry name" value="CBM96"/>
    <property type="match status" value="1"/>
</dbReference>
<reference evidence="5 6" key="1">
    <citation type="journal article" date="2014" name="Proc. Natl. Acad. Sci. U.S.A.">
        <title>Trajectory and genomic determinants of fungal-pathogen speciation and host adaptation.</title>
        <authorList>
            <person name="Hu X."/>
            <person name="Xiao G."/>
            <person name="Zheng P."/>
            <person name="Shang Y."/>
            <person name="Su Y."/>
            <person name="Zhang X."/>
            <person name="Liu X."/>
            <person name="Zhan S."/>
            <person name="St Leger R.J."/>
            <person name="Wang C."/>
        </authorList>
    </citation>
    <scope>NUCLEOTIDE SEQUENCE [LARGE SCALE GENOMIC DNA]</scope>
    <source>
        <strain evidence="5 6">ARSEF 1941</strain>
    </source>
</reference>
<comment type="subcellular location">
    <subcellularLocation>
        <location evidence="1">Secreted</location>
    </subcellularLocation>
</comment>
<comment type="caution">
    <text evidence="5">The sequence shown here is derived from an EMBL/GenBank/DDBJ whole genome shotgun (WGS) entry which is preliminary data.</text>
</comment>
<dbReference type="RefSeq" id="XP_040674957.1">
    <property type="nucleotide sequence ID" value="XM_040827049.1"/>
</dbReference>
<dbReference type="OrthoDB" id="5555675at2759"/>
<dbReference type="GeneID" id="63742706"/>
<dbReference type="InterPro" id="IPR055372">
    <property type="entry name" value="CBM96"/>
</dbReference>
<dbReference type="GO" id="GO:0005576">
    <property type="term" value="C:extracellular region"/>
    <property type="evidence" value="ECO:0007669"/>
    <property type="project" value="UniProtKB-SubCell"/>
</dbReference>
<evidence type="ECO:0000256" key="2">
    <source>
        <dbReference type="ARBA" id="ARBA00022525"/>
    </source>
</evidence>
<evidence type="ECO:0000256" key="1">
    <source>
        <dbReference type="ARBA" id="ARBA00004613"/>
    </source>
</evidence>
<name>A0A0B2WDG0_METAS</name>
<protein>
    <recommendedName>
        <fullName evidence="4">Carbohydrate-binding module family 96 domain-containing protein</fullName>
    </recommendedName>
</protein>
<keyword evidence="3" id="KW-0732">Signal</keyword>
<proteinExistence type="predicted"/>
<feature type="domain" description="Carbohydrate-binding module family 96" evidence="4">
    <location>
        <begin position="55"/>
        <end position="170"/>
    </location>
</feature>
<evidence type="ECO:0000313" key="6">
    <source>
        <dbReference type="Proteomes" id="UP000030816"/>
    </source>
</evidence>
<evidence type="ECO:0000259" key="4">
    <source>
        <dbReference type="Pfam" id="PF24517"/>
    </source>
</evidence>
<organism evidence="5 6">
    <name type="scientific">Metarhizium album (strain ARSEF 1941)</name>
    <dbReference type="NCBI Taxonomy" id="1081103"/>
    <lineage>
        <taxon>Eukaryota</taxon>
        <taxon>Fungi</taxon>
        <taxon>Dikarya</taxon>
        <taxon>Ascomycota</taxon>
        <taxon>Pezizomycotina</taxon>
        <taxon>Sordariomycetes</taxon>
        <taxon>Hypocreomycetidae</taxon>
        <taxon>Hypocreales</taxon>
        <taxon>Clavicipitaceae</taxon>
        <taxon>Metarhizium</taxon>
    </lineage>
</organism>
<gene>
    <name evidence="5" type="ORF">MAM_08251</name>
</gene>